<dbReference type="AlphaFoldDB" id="A0A1W1CF28"/>
<accession>A0A1W1CF28</accession>
<dbReference type="Pfam" id="PF13505">
    <property type="entry name" value="OMP_b-brl"/>
    <property type="match status" value="1"/>
</dbReference>
<dbReference type="InterPro" id="IPR027385">
    <property type="entry name" value="Beta-barrel_OMP"/>
</dbReference>
<dbReference type="Gene3D" id="2.40.160.20">
    <property type="match status" value="1"/>
</dbReference>
<proteinExistence type="predicted"/>
<dbReference type="EMBL" id="FPHC01000070">
    <property type="protein sequence ID" value="SFV64331.1"/>
    <property type="molecule type" value="Genomic_DNA"/>
</dbReference>
<feature type="domain" description="Outer membrane protein beta-barrel" evidence="2">
    <location>
        <begin position="43"/>
        <end position="203"/>
    </location>
</feature>
<reference evidence="3" key="1">
    <citation type="submission" date="2016-10" db="EMBL/GenBank/DDBJ databases">
        <authorList>
            <person name="de Groot N.N."/>
        </authorList>
    </citation>
    <scope>NUCLEOTIDE SEQUENCE</scope>
</reference>
<evidence type="ECO:0000259" key="2">
    <source>
        <dbReference type="Pfam" id="PF13505"/>
    </source>
</evidence>
<keyword evidence="1" id="KW-0732">Signal</keyword>
<organism evidence="3">
    <name type="scientific">hydrothermal vent metagenome</name>
    <dbReference type="NCBI Taxonomy" id="652676"/>
    <lineage>
        <taxon>unclassified sequences</taxon>
        <taxon>metagenomes</taxon>
        <taxon>ecological metagenomes</taxon>
    </lineage>
</organism>
<protein>
    <submittedName>
        <fullName evidence="3">Putative outer membrane protein A</fullName>
    </submittedName>
</protein>
<evidence type="ECO:0000313" key="3">
    <source>
        <dbReference type="EMBL" id="SFV64331.1"/>
    </source>
</evidence>
<evidence type="ECO:0000256" key="1">
    <source>
        <dbReference type="ARBA" id="ARBA00022729"/>
    </source>
</evidence>
<dbReference type="InterPro" id="IPR011250">
    <property type="entry name" value="OMP/PagP_B-barrel"/>
</dbReference>
<sequence length="203" mass="22144">MKKVKQSVVAILLSSVYSFAGGDVAPIQEPVIDVPVVVEPELTGFYAGVGYSCLQMGLDVPYLDMRSMTAGSVTAGYNFNEYIAVEGRYTASIGDVTVKTVNSEVDTDAIDLANIGLYVKPQYSINNFGIYALLGYGQFSLDDDGSFSEAGFQYGAGINAMVSTNVSLFIDYRRLYDDTAFDDYDLDREVMANSYTVGVNYHF</sequence>
<gene>
    <name evidence="3" type="ORF">MNB_SV-6-1522</name>
</gene>
<dbReference type="SUPFAM" id="SSF56925">
    <property type="entry name" value="OMPA-like"/>
    <property type="match status" value="1"/>
</dbReference>
<name>A0A1W1CF28_9ZZZZ</name>